<dbReference type="AlphaFoldDB" id="A0A3D9L7N3"/>
<evidence type="ECO:0000259" key="1">
    <source>
        <dbReference type="SMART" id="SM01235"/>
    </source>
</evidence>
<protein>
    <submittedName>
        <fullName evidence="2">Heme-binding protein</fullName>
    </submittedName>
</protein>
<comment type="caution">
    <text evidence="2">The sequence shown here is derived from an EMBL/GenBank/DDBJ whole genome shotgun (WGS) entry which is preliminary data.</text>
</comment>
<evidence type="ECO:0000313" key="3">
    <source>
        <dbReference type="Proteomes" id="UP000256779"/>
    </source>
</evidence>
<dbReference type="InterPro" id="IPR025992">
    <property type="entry name" value="Haem-bd"/>
</dbReference>
<dbReference type="Proteomes" id="UP000256779">
    <property type="component" value="Unassembled WGS sequence"/>
</dbReference>
<name>A0A3D9L7N3_MARFU</name>
<accession>A0A3D9L7N3</accession>
<sequence>MNWIRRIGLLLLIALVIIQFFQPEKPEVITENPNDIHEVLTIKPEVSQILKTACYDCHSNETNYPWYANVAPISWLVIHDVEEGRHELNFSEWATYSDKKKHHKLEEAMEEVEEGEMPLEVYTITHGDASLSETQIAELVSWVKSEMSKIVVD</sequence>
<organism evidence="2 3">
    <name type="scientific">Marinoscillum furvescens DSM 4134</name>
    <dbReference type="NCBI Taxonomy" id="1122208"/>
    <lineage>
        <taxon>Bacteria</taxon>
        <taxon>Pseudomonadati</taxon>
        <taxon>Bacteroidota</taxon>
        <taxon>Cytophagia</taxon>
        <taxon>Cytophagales</taxon>
        <taxon>Reichenbachiellaceae</taxon>
        <taxon>Marinoscillum</taxon>
    </lineage>
</organism>
<feature type="domain" description="Haem-binding" evidence="1">
    <location>
        <begin position="12"/>
        <end position="147"/>
    </location>
</feature>
<gene>
    <name evidence="2" type="ORF">C7460_103186</name>
</gene>
<keyword evidence="3" id="KW-1185">Reference proteome</keyword>
<proteinExistence type="predicted"/>
<dbReference type="RefSeq" id="WP_115866948.1">
    <property type="nucleotide sequence ID" value="NZ_QREG01000003.1"/>
</dbReference>
<evidence type="ECO:0000313" key="2">
    <source>
        <dbReference type="EMBL" id="REE01669.1"/>
    </source>
</evidence>
<dbReference type="OrthoDB" id="196738at2"/>
<dbReference type="SMART" id="SM01235">
    <property type="entry name" value="Haem_bd"/>
    <property type="match status" value="1"/>
</dbReference>
<dbReference type="Pfam" id="PF14376">
    <property type="entry name" value="Haem_bd"/>
    <property type="match status" value="1"/>
</dbReference>
<dbReference type="EMBL" id="QREG01000003">
    <property type="protein sequence ID" value="REE01669.1"/>
    <property type="molecule type" value="Genomic_DNA"/>
</dbReference>
<reference evidence="2 3" key="1">
    <citation type="submission" date="2018-07" db="EMBL/GenBank/DDBJ databases">
        <title>Genomic Encyclopedia of Type Strains, Phase IV (KMG-IV): sequencing the most valuable type-strain genomes for metagenomic binning, comparative biology and taxonomic classification.</title>
        <authorList>
            <person name="Goeker M."/>
        </authorList>
    </citation>
    <scope>NUCLEOTIDE SEQUENCE [LARGE SCALE GENOMIC DNA]</scope>
    <source>
        <strain evidence="2 3">DSM 4134</strain>
    </source>
</reference>